<reference evidence="14" key="1">
    <citation type="journal article" date="2021" name="mSystems">
        <title>Bacteria and Archaea Synergistically Convert Glycine Betaine to Biogenic Methane in the Formosa Cold Seep of the South China Sea.</title>
        <authorList>
            <person name="Li L."/>
            <person name="Zhang W."/>
            <person name="Zhang S."/>
            <person name="Song L."/>
            <person name="Sun Q."/>
            <person name="Zhang H."/>
            <person name="Xiang H."/>
            <person name="Dong X."/>
        </authorList>
    </citation>
    <scope>NUCLEOTIDE SEQUENCE</scope>
    <source>
        <strain evidence="14">ZWT</strain>
    </source>
</reference>
<evidence type="ECO:0000256" key="9">
    <source>
        <dbReference type="ARBA" id="ARBA00023004"/>
    </source>
</evidence>
<dbReference type="PANTHER" id="PTHR30573">
    <property type="entry name" value="QUINOLINATE SYNTHETASE A"/>
    <property type="match status" value="1"/>
</dbReference>
<dbReference type="GO" id="GO:0034628">
    <property type="term" value="P:'de novo' NAD+ biosynthetic process from L-aspartate"/>
    <property type="evidence" value="ECO:0007669"/>
    <property type="project" value="TreeGrafter"/>
</dbReference>
<comment type="function">
    <text evidence="2">Catalyzes the condensation of iminoaspartate with dihydroxyacetone phosphate to form quinolinate.</text>
</comment>
<name>A0A9J6NX11_9CLOT</name>
<evidence type="ECO:0000256" key="3">
    <source>
        <dbReference type="ARBA" id="ARBA00005065"/>
    </source>
</evidence>
<protein>
    <recommendedName>
        <fullName evidence="12 13">Quinolinate synthase</fullName>
        <ecNumber evidence="4 13">2.5.1.72</ecNumber>
    </recommendedName>
</protein>
<dbReference type="GO" id="GO:0008987">
    <property type="term" value="F:quinolinate synthetase A activity"/>
    <property type="evidence" value="ECO:0007669"/>
    <property type="project" value="UniProtKB-UniRule"/>
</dbReference>
<evidence type="ECO:0000256" key="5">
    <source>
        <dbReference type="ARBA" id="ARBA00022485"/>
    </source>
</evidence>
<dbReference type="InterPro" id="IPR003473">
    <property type="entry name" value="NadA"/>
</dbReference>
<keyword evidence="5" id="KW-0004">4Fe-4S</keyword>
<keyword evidence="6" id="KW-0662">Pyridine nucleotide biosynthesis</keyword>
<reference evidence="14" key="2">
    <citation type="submission" date="2021-04" db="EMBL/GenBank/DDBJ databases">
        <authorList>
            <person name="Dong X."/>
        </authorList>
    </citation>
    <scope>NUCLEOTIDE SEQUENCE</scope>
    <source>
        <strain evidence="14">ZWT</strain>
    </source>
</reference>
<dbReference type="GO" id="GO:0005829">
    <property type="term" value="C:cytosol"/>
    <property type="evidence" value="ECO:0007669"/>
    <property type="project" value="TreeGrafter"/>
</dbReference>
<sequence>MDIVKDINRLKEEKGATILAHYYTLPEIQEIADYVGDSYFLSKKGKDAEGNIIVFCGVKFMAESAKLLSPEKKVLFPNEGATCGMARRVDLDKVKELVEEHKDGVLVSYINCSTELKGISYTCVTSASAEKIIGNIKEKKILFVPDRNLGGYISEKFPEKEFILWDGCCCIHDNIKPEDVMEKKEKYPEAKVLVHPECRKEVRDLADYIGSTSGIMNYATESECDEFIIVTDVGILHELKDRNPKKKFHALPMVCDNMKITTLEDVYTCLKEEKNEIIIPEELSQRAVKSLEKMHFLAE</sequence>
<keyword evidence="10" id="KW-0411">Iron-sulfur</keyword>
<gene>
    <name evidence="14" type="primary">nadA</name>
    <name evidence="14" type="ORF">KDK92_04515</name>
</gene>
<proteinExistence type="predicted"/>
<organism evidence="14 15">
    <name type="scientific">Oceanirhabdus seepicola</name>
    <dbReference type="NCBI Taxonomy" id="2828781"/>
    <lineage>
        <taxon>Bacteria</taxon>
        <taxon>Bacillati</taxon>
        <taxon>Bacillota</taxon>
        <taxon>Clostridia</taxon>
        <taxon>Eubacteriales</taxon>
        <taxon>Clostridiaceae</taxon>
        <taxon>Oceanirhabdus</taxon>
    </lineage>
</organism>
<evidence type="ECO:0000256" key="10">
    <source>
        <dbReference type="ARBA" id="ARBA00023014"/>
    </source>
</evidence>
<dbReference type="Proteomes" id="UP001056429">
    <property type="component" value="Unassembled WGS sequence"/>
</dbReference>
<keyword evidence="8" id="KW-0479">Metal-binding</keyword>
<comment type="pathway">
    <text evidence="3">Cofactor biosynthesis; NAD(+) biosynthesis; quinolinate from iminoaspartate: step 1/1.</text>
</comment>
<accession>A0A9J6NX11</accession>
<dbReference type="EMBL" id="JAGSOJ010000001">
    <property type="protein sequence ID" value="MCM1988994.1"/>
    <property type="molecule type" value="Genomic_DNA"/>
</dbReference>
<dbReference type="RefSeq" id="WP_250857860.1">
    <property type="nucleotide sequence ID" value="NZ_JAGSOJ010000001.1"/>
</dbReference>
<keyword evidence="9" id="KW-0408">Iron</keyword>
<dbReference type="GO" id="GO:0051539">
    <property type="term" value="F:4 iron, 4 sulfur cluster binding"/>
    <property type="evidence" value="ECO:0007669"/>
    <property type="project" value="UniProtKB-KW"/>
</dbReference>
<evidence type="ECO:0000256" key="2">
    <source>
        <dbReference type="ARBA" id="ARBA00003791"/>
    </source>
</evidence>
<evidence type="ECO:0000256" key="13">
    <source>
        <dbReference type="NCBIfam" id="TIGR00550"/>
    </source>
</evidence>
<dbReference type="FunFam" id="3.40.50.10800:FF:000001">
    <property type="entry name" value="Quinolinate synthase A"/>
    <property type="match status" value="1"/>
</dbReference>
<comment type="catalytic activity">
    <reaction evidence="11">
        <text>iminosuccinate + dihydroxyacetone phosphate = quinolinate + phosphate + 2 H2O + H(+)</text>
        <dbReference type="Rhea" id="RHEA:25888"/>
        <dbReference type="ChEBI" id="CHEBI:15377"/>
        <dbReference type="ChEBI" id="CHEBI:15378"/>
        <dbReference type="ChEBI" id="CHEBI:29959"/>
        <dbReference type="ChEBI" id="CHEBI:43474"/>
        <dbReference type="ChEBI" id="CHEBI:57642"/>
        <dbReference type="ChEBI" id="CHEBI:77875"/>
        <dbReference type="EC" id="2.5.1.72"/>
    </reaction>
    <physiologicalReaction direction="left-to-right" evidence="11">
        <dbReference type="Rhea" id="RHEA:25889"/>
    </physiologicalReaction>
</comment>
<dbReference type="SUPFAM" id="SSF142754">
    <property type="entry name" value="NadA-like"/>
    <property type="match status" value="1"/>
</dbReference>
<evidence type="ECO:0000256" key="11">
    <source>
        <dbReference type="ARBA" id="ARBA00050125"/>
    </source>
</evidence>
<evidence type="ECO:0000313" key="15">
    <source>
        <dbReference type="Proteomes" id="UP001056429"/>
    </source>
</evidence>
<evidence type="ECO:0000256" key="1">
    <source>
        <dbReference type="ARBA" id="ARBA00001966"/>
    </source>
</evidence>
<evidence type="ECO:0000256" key="8">
    <source>
        <dbReference type="ARBA" id="ARBA00022723"/>
    </source>
</evidence>
<dbReference type="PANTHER" id="PTHR30573:SF0">
    <property type="entry name" value="QUINOLINATE SYNTHASE, CHLOROPLASTIC"/>
    <property type="match status" value="1"/>
</dbReference>
<dbReference type="GO" id="GO:0046872">
    <property type="term" value="F:metal ion binding"/>
    <property type="evidence" value="ECO:0007669"/>
    <property type="project" value="UniProtKB-KW"/>
</dbReference>
<evidence type="ECO:0000256" key="6">
    <source>
        <dbReference type="ARBA" id="ARBA00022642"/>
    </source>
</evidence>
<comment type="cofactor">
    <cofactor evidence="1">
        <name>[4Fe-4S] cluster</name>
        <dbReference type="ChEBI" id="CHEBI:49883"/>
    </cofactor>
</comment>
<keyword evidence="15" id="KW-1185">Reference proteome</keyword>
<dbReference type="AlphaFoldDB" id="A0A9J6NX11"/>
<keyword evidence="7 14" id="KW-0808">Transferase</keyword>
<evidence type="ECO:0000313" key="14">
    <source>
        <dbReference type="EMBL" id="MCM1988994.1"/>
    </source>
</evidence>
<dbReference type="Gene3D" id="3.40.50.10800">
    <property type="entry name" value="NadA-like"/>
    <property type="match status" value="3"/>
</dbReference>
<dbReference type="NCBIfam" id="TIGR00550">
    <property type="entry name" value="nadA"/>
    <property type="match status" value="1"/>
</dbReference>
<dbReference type="NCBIfam" id="NF006878">
    <property type="entry name" value="PRK09375.1-2"/>
    <property type="match status" value="1"/>
</dbReference>
<evidence type="ECO:0000256" key="4">
    <source>
        <dbReference type="ARBA" id="ARBA00012669"/>
    </source>
</evidence>
<dbReference type="EC" id="2.5.1.72" evidence="4 13"/>
<dbReference type="InterPro" id="IPR036094">
    <property type="entry name" value="NadA_sf"/>
</dbReference>
<evidence type="ECO:0000256" key="7">
    <source>
        <dbReference type="ARBA" id="ARBA00022679"/>
    </source>
</evidence>
<evidence type="ECO:0000256" key="12">
    <source>
        <dbReference type="ARBA" id="ARBA00073059"/>
    </source>
</evidence>
<dbReference type="Pfam" id="PF02445">
    <property type="entry name" value="NadA"/>
    <property type="match status" value="1"/>
</dbReference>
<comment type="caution">
    <text evidence="14">The sequence shown here is derived from an EMBL/GenBank/DDBJ whole genome shotgun (WGS) entry which is preliminary data.</text>
</comment>